<evidence type="ECO:0008006" key="4">
    <source>
        <dbReference type="Google" id="ProtNLM"/>
    </source>
</evidence>
<reference evidence="2 3" key="1">
    <citation type="journal article" date="2016" name="Environ. Microbiol.">
        <title>New Methyloceanibacter diversity from North Sea sediments includes methanotroph containing solely the soluble methane monooxygenase.</title>
        <authorList>
            <person name="Vekeman B."/>
            <person name="Kerckhof F.M."/>
            <person name="Cremers G."/>
            <person name="de Vos P."/>
            <person name="Vandamme P."/>
            <person name="Boon N."/>
            <person name="Op den Camp H.J."/>
            <person name="Heylen K."/>
        </authorList>
    </citation>
    <scope>NUCLEOTIDE SEQUENCE [LARGE SCALE GENOMIC DNA]</scope>
    <source>
        <strain evidence="2 3">R-67177</strain>
    </source>
</reference>
<evidence type="ECO:0000313" key="3">
    <source>
        <dbReference type="Proteomes" id="UP000095042"/>
    </source>
</evidence>
<protein>
    <recommendedName>
        <fullName evidence="4">Cell division protein FtsL</fullName>
    </recommendedName>
</protein>
<keyword evidence="3" id="KW-1185">Reference proteome</keyword>
<gene>
    <name evidence="2" type="ORF">AUC71_07150</name>
</gene>
<dbReference type="RefSeq" id="WP_069622917.1">
    <property type="nucleotide sequence ID" value="NZ_LPWD01000036.1"/>
</dbReference>
<feature type="coiled-coil region" evidence="1">
    <location>
        <begin position="27"/>
        <end position="54"/>
    </location>
</feature>
<keyword evidence="1" id="KW-0175">Coiled coil</keyword>
<accession>A0A1E3WDL9</accession>
<dbReference type="Proteomes" id="UP000095042">
    <property type="component" value="Unassembled WGS sequence"/>
</dbReference>
<name>A0A1E3WDL9_9HYPH</name>
<evidence type="ECO:0000313" key="2">
    <source>
        <dbReference type="EMBL" id="ODS03876.1"/>
    </source>
</evidence>
<sequence length="111" mass="12521">MLRFVNICLVLGLVALAYVIYQVKYEARALDERIVVLHKEIEEERDALAVARAEWSLLNRPERIERLAKKYLKLAPANPQQLVILDEVTERDLARGGAPIVSTKAAALKAQ</sequence>
<proteinExistence type="predicted"/>
<comment type="caution">
    <text evidence="2">The sequence shown here is derived from an EMBL/GenBank/DDBJ whole genome shotgun (WGS) entry which is preliminary data.</text>
</comment>
<dbReference type="AlphaFoldDB" id="A0A1E3WDL9"/>
<evidence type="ECO:0000256" key="1">
    <source>
        <dbReference type="SAM" id="Coils"/>
    </source>
</evidence>
<organism evidence="2 3">
    <name type="scientific">Methyloceanibacter marginalis</name>
    <dbReference type="NCBI Taxonomy" id="1774971"/>
    <lineage>
        <taxon>Bacteria</taxon>
        <taxon>Pseudomonadati</taxon>
        <taxon>Pseudomonadota</taxon>
        <taxon>Alphaproteobacteria</taxon>
        <taxon>Hyphomicrobiales</taxon>
        <taxon>Hyphomicrobiaceae</taxon>
        <taxon>Methyloceanibacter</taxon>
    </lineage>
</organism>
<dbReference type="OrthoDB" id="7165680at2"/>
<dbReference type="EMBL" id="LPWD01000036">
    <property type="protein sequence ID" value="ODS03876.1"/>
    <property type="molecule type" value="Genomic_DNA"/>
</dbReference>